<evidence type="ECO:0000256" key="3">
    <source>
        <dbReference type="ARBA" id="ARBA00022989"/>
    </source>
</evidence>
<dbReference type="PANTHER" id="PTHR35529">
    <property type="entry name" value="MANGANESE EFFLUX PUMP MNTP-RELATED"/>
    <property type="match status" value="1"/>
</dbReference>
<protein>
    <recommendedName>
        <fullName evidence="8">Manganese efflux pump MntP</fullName>
    </recommendedName>
</protein>
<evidence type="ECO:0000256" key="2">
    <source>
        <dbReference type="ARBA" id="ARBA00022692"/>
    </source>
</evidence>
<dbReference type="Pfam" id="PF02659">
    <property type="entry name" value="Mntp"/>
    <property type="match status" value="1"/>
</dbReference>
<feature type="transmembrane region" description="Helical" evidence="5">
    <location>
        <begin position="12"/>
        <end position="39"/>
    </location>
</feature>
<keyword evidence="4 5" id="KW-0472">Membrane</keyword>
<proteinExistence type="predicted"/>
<dbReference type="EMBL" id="RXLP01000002">
    <property type="protein sequence ID" value="TCD54991.1"/>
    <property type="molecule type" value="Genomic_DNA"/>
</dbReference>
<keyword evidence="3 5" id="KW-1133">Transmembrane helix</keyword>
<feature type="transmembrane region" description="Helical" evidence="5">
    <location>
        <begin position="150"/>
        <end position="171"/>
    </location>
</feature>
<dbReference type="PANTHER" id="PTHR35529:SF1">
    <property type="entry name" value="MANGANESE EFFLUX PUMP MNTP-RELATED"/>
    <property type="match status" value="1"/>
</dbReference>
<evidence type="ECO:0000256" key="5">
    <source>
        <dbReference type="SAM" id="Phobius"/>
    </source>
</evidence>
<organism evidence="6 7">
    <name type="scientific">Alloscardovia theropitheci</name>
    <dbReference type="NCBI Taxonomy" id="2496842"/>
    <lineage>
        <taxon>Bacteria</taxon>
        <taxon>Bacillati</taxon>
        <taxon>Actinomycetota</taxon>
        <taxon>Actinomycetes</taxon>
        <taxon>Bifidobacteriales</taxon>
        <taxon>Bifidobacteriaceae</taxon>
        <taxon>Alloscardovia</taxon>
    </lineage>
</organism>
<dbReference type="OrthoDB" id="9811590at2"/>
<evidence type="ECO:0000256" key="4">
    <source>
        <dbReference type="ARBA" id="ARBA00023136"/>
    </source>
</evidence>
<comment type="caution">
    <text evidence="6">The sequence shown here is derived from an EMBL/GenBank/DDBJ whole genome shotgun (WGS) entry which is preliminary data.</text>
</comment>
<name>A0A4R0QZ26_9BIFI</name>
<feature type="transmembrane region" description="Helical" evidence="5">
    <location>
        <begin position="183"/>
        <end position="199"/>
    </location>
</feature>
<accession>A0A4R0QZ26</accession>
<evidence type="ECO:0000313" key="6">
    <source>
        <dbReference type="EMBL" id="TCD54991.1"/>
    </source>
</evidence>
<feature type="transmembrane region" description="Helical" evidence="5">
    <location>
        <begin position="124"/>
        <end position="144"/>
    </location>
</feature>
<evidence type="ECO:0008006" key="8">
    <source>
        <dbReference type="Google" id="ProtNLM"/>
    </source>
</evidence>
<keyword evidence="7" id="KW-1185">Reference proteome</keyword>
<dbReference type="AlphaFoldDB" id="A0A4R0QZ26"/>
<sequence>MHRKYREENMLSFGAAVIAAVALGATLSVDALSVAMSIGARMHGKLGYRNYGAAIFWFTAVHILMLSSGFLLGDALAGIINGVGPWISFTLLGLVGGTMIRSALKDDVEEENLMSIPPLTWKTLVPLAFACSIDAVAVGSSLGLSRNLPFGLTIICVALATIIAVACGLYAGNKAGEKWEKPAEIVGGIVLVFIGLKSFV</sequence>
<feature type="transmembrane region" description="Helical" evidence="5">
    <location>
        <begin position="83"/>
        <end position="104"/>
    </location>
</feature>
<dbReference type="InterPro" id="IPR003810">
    <property type="entry name" value="Mntp/YtaF"/>
</dbReference>
<keyword evidence="2 5" id="KW-0812">Transmembrane</keyword>
<dbReference type="Proteomes" id="UP000291289">
    <property type="component" value="Unassembled WGS sequence"/>
</dbReference>
<keyword evidence="1" id="KW-1003">Cell membrane</keyword>
<feature type="transmembrane region" description="Helical" evidence="5">
    <location>
        <begin position="51"/>
        <end position="71"/>
    </location>
</feature>
<gene>
    <name evidence="6" type="ORF">EJ419_00965</name>
</gene>
<evidence type="ECO:0000313" key="7">
    <source>
        <dbReference type="Proteomes" id="UP000291289"/>
    </source>
</evidence>
<reference evidence="6 7" key="1">
    <citation type="submission" date="2018-12" db="EMBL/GenBank/DDBJ databases">
        <title>Alloscrdovia theropitheci sp. nov: a novel taxon from the feces of the bleeding-herat monkey (Theropithecus geleda).</title>
        <authorList>
            <person name="Modesto M."/>
        </authorList>
    </citation>
    <scope>NUCLEOTIDE SEQUENCE [LARGE SCALE GENOMIC DNA]</scope>
    <source>
        <strain evidence="6 7">GLDI4/2</strain>
    </source>
</reference>
<evidence type="ECO:0000256" key="1">
    <source>
        <dbReference type="ARBA" id="ARBA00022475"/>
    </source>
</evidence>